<name>A0A9P4R4Y8_9PLEO</name>
<keyword evidence="3" id="KW-1185">Reference proteome</keyword>
<dbReference type="AlphaFoldDB" id="A0A9P4R4Y8"/>
<reference evidence="2" key="1">
    <citation type="journal article" date="2020" name="Stud. Mycol.">
        <title>101 Dothideomycetes genomes: a test case for predicting lifestyles and emergence of pathogens.</title>
        <authorList>
            <person name="Haridas S."/>
            <person name="Albert R."/>
            <person name="Binder M."/>
            <person name="Bloem J."/>
            <person name="Labutti K."/>
            <person name="Salamov A."/>
            <person name="Andreopoulos B."/>
            <person name="Baker S."/>
            <person name="Barry K."/>
            <person name="Bills G."/>
            <person name="Bluhm B."/>
            <person name="Cannon C."/>
            <person name="Castanera R."/>
            <person name="Culley D."/>
            <person name="Daum C."/>
            <person name="Ezra D."/>
            <person name="Gonzalez J."/>
            <person name="Henrissat B."/>
            <person name="Kuo A."/>
            <person name="Liang C."/>
            <person name="Lipzen A."/>
            <person name="Lutzoni F."/>
            <person name="Magnuson J."/>
            <person name="Mondo S."/>
            <person name="Nolan M."/>
            <person name="Ohm R."/>
            <person name="Pangilinan J."/>
            <person name="Park H.-J."/>
            <person name="Ramirez L."/>
            <person name="Alfaro M."/>
            <person name="Sun H."/>
            <person name="Tritt A."/>
            <person name="Yoshinaga Y."/>
            <person name="Zwiers L.-H."/>
            <person name="Turgeon B."/>
            <person name="Goodwin S."/>
            <person name="Spatafora J."/>
            <person name="Crous P."/>
            <person name="Grigoriev I."/>
        </authorList>
    </citation>
    <scope>NUCLEOTIDE SEQUENCE</scope>
    <source>
        <strain evidence="2">CBS 125425</strain>
    </source>
</reference>
<evidence type="ECO:0000313" key="2">
    <source>
        <dbReference type="EMBL" id="KAF2739217.1"/>
    </source>
</evidence>
<protein>
    <submittedName>
        <fullName evidence="2">Uncharacterized protein</fullName>
    </submittedName>
</protein>
<evidence type="ECO:0000256" key="1">
    <source>
        <dbReference type="SAM" id="MobiDB-lite"/>
    </source>
</evidence>
<evidence type="ECO:0000313" key="3">
    <source>
        <dbReference type="Proteomes" id="UP000799444"/>
    </source>
</evidence>
<proteinExistence type="predicted"/>
<feature type="region of interest" description="Disordered" evidence="1">
    <location>
        <begin position="39"/>
        <end position="60"/>
    </location>
</feature>
<dbReference type="EMBL" id="ML996105">
    <property type="protein sequence ID" value="KAF2739217.1"/>
    <property type="molecule type" value="Genomic_DNA"/>
</dbReference>
<accession>A0A9P4R4Y8</accession>
<comment type="caution">
    <text evidence="2">The sequence shown here is derived from an EMBL/GenBank/DDBJ whole genome shotgun (WGS) entry which is preliminary data.</text>
</comment>
<dbReference type="Proteomes" id="UP000799444">
    <property type="component" value="Unassembled WGS sequence"/>
</dbReference>
<organism evidence="2 3">
    <name type="scientific">Polyplosphaeria fusca</name>
    <dbReference type="NCBI Taxonomy" id="682080"/>
    <lineage>
        <taxon>Eukaryota</taxon>
        <taxon>Fungi</taxon>
        <taxon>Dikarya</taxon>
        <taxon>Ascomycota</taxon>
        <taxon>Pezizomycotina</taxon>
        <taxon>Dothideomycetes</taxon>
        <taxon>Pleosporomycetidae</taxon>
        <taxon>Pleosporales</taxon>
        <taxon>Tetraplosphaeriaceae</taxon>
        <taxon>Polyplosphaeria</taxon>
    </lineage>
</organism>
<sequence length="60" mass="6585">MHSRFTPDRLCSLGSRALRLFGPRPRPVPKFGTALNTTEHKTFSHASPAQHASCGQHSSN</sequence>
<gene>
    <name evidence="2" type="ORF">EJ04DRAFT_508932</name>
</gene>